<dbReference type="EMBL" id="JADBEM010000001">
    <property type="protein sequence ID" value="MBE1606245.1"/>
    <property type="molecule type" value="Genomic_DNA"/>
</dbReference>
<gene>
    <name evidence="1" type="ORF">HEB94_003093</name>
</gene>
<dbReference type="AlphaFoldDB" id="A0A927MSS9"/>
<accession>A0A927MSS9</accession>
<proteinExistence type="predicted"/>
<keyword evidence="2" id="KW-1185">Reference proteome</keyword>
<name>A0A927MSS9_9ACTN</name>
<dbReference type="InterPro" id="IPR058154">
    <property type="entry name" value="Bxb1_TTP-like"/>
</dbReference>
<evidence type="ECO:0008006" key="3">
    <source>
        <dbReference type="Google" id="ProtNLM"/>
    </source>
</evidence>
<protein>
    <recommendedName>
        <fullName evidence="3">Major tail protein</fullName>
    </recommendedName>
</protein>
<comment type="caution">
    <text evidence="1">The sequence shown here is derived from an EMBL/GenBank/DDBJ whole genome shotgun (WGS) entry which is preliminary data.</text>
</comment>
<evidence type="ECO:0000313" key="1">
    <source>
        <dbReference type="EMBL" id="MBE1606245.1"/>
    </source>
</evidence>
<dbReference type="RefSeq" id="WP_192750407.1">
    <property type="nucleotide sequence ID" value="NZ_BAABJL010000011.1"/>
</dbReference>
<dbReference type="Proteomes" id="UP000638648">
    <property type="component" value="Unassembled WGS sequence"/>
</dbReference>
<sequence>MAGDATNAAQWANADVYVAPVGTAGPADVTSAWATAWKAGGLLDGEEGFTETREDQSSEKYAWGGLLVKRTKSQHKRTITFVALEDNDTIFGIVNPGSTRTVDEASSLTTSAVRVPTSAEFAIGFEVRDGDTVKRRIVKRATVDSIDDVTETESDVTVYSITVVLYPEADGTLYTELKGTLTP</sequence>
<dbReference type="Pfam" id="PF25681">
    <property type="entry name" value="Phage_TTP_17"/>
    <property type="match status" value="1"/>
</dbReference>
<reference evidence="1" key="1">
    <citation type="submission" date="2020-10" db="EMBL/GenBank/DDBJ databases">
        <title>Sequencing the genomes of 1000 actinobacteria strains.</title>
        <authorList>
            <person name="Klenk H.-P."/>
        </authorList>
    </citation>
    <scope>NUCLEOTIDE SEQUENCE</scope>
    <source>
        <strain evidence="1">DSM 45354</strain>
    </source>
</reference>
<organism evidence="1 2">
    <name type="scientific">Actinopolymorpha pittospori</name>
    <dbReference type="NCBI Taxonomy" id="648752"/>
    <lineage>
        <taxon>Bacteria</taxon>
        <taxon>Bacillati</taxon>
        <taxon>Actinomycetota</taxon>
        <taxon>Actinomycetes</taxon>
        <taxon>Propionibacteriales</taxon>
        <taxon>Actinopolymorphaceae</taxon>
        <taxon>Actinopolymorpha</taxon>
    </lineage>
</organism>
<evidence type="ECO:0000313" key="2">
    <source>
        <dbReference type="Proteomes" id="UP000638648"/>
    </source>
</evidence>